<evidence type="ECO:0000313" key="11">
    <source>
        <dbReference type="Proteomes" id="UP001589683"/>
    </source>
</evidence>
<dbReference type="Pfam" id="PF00725">
    <property type="entry name" value="3HCDH"/>
    <property type="match status" value="1"/>
</dbReference>
<dbReference type="InterPro" id="IPR036291">
    <property type="entry name" value="NAD(P)-bd_dom_sf"/>
</dbReference>
<dbReference type="Gene3D" id="3.10.129.10">
    <property type="entry name" value="Hotdog Thioesterase"/>
    <property type="match status" value="1"/>
</dbReference>
<gene>
    <name evidence="10" type="ORF">ACFFUT_08790</name>
</gene>
<dbReference type="SUPFAM" id="SSF54637">
    <property type="entry name" value="Thioesterase/thiol ester dehydrase-isomerase"/>
    <property type="match status" value="1"/>
</dbReference>
<dbReference type="Proteomes" id="UP001589683">
    <property type="component" value="Unassembled WGS sequence"/>
</dbReference>
<comment type="catalytic activity">
    <reaction evidence="7">
        <text>carnitine + NAD(+) = 3-dehydrocarnitine + NADH + H(+)</text>
        <dbReference type="Rhea" id="RHEA:19265"/>
        <dbReference type="ChEBI" id="CHEBI:15378"/>
        <dbReference type="ChEBI" id="CHEBI:17126"/>
        <dbReference type="ChEBI" id="CHEBI:57540"/>
        <dbReference type="ChEBI" id="CHEBI:57885"/>
        <dbReference type="ChEBI" id="CHEBI:57945"/>
        <dbReference type="EC" id="1.1.1.108"/>
    </reaction>
</comment>
<comment type="subunit">
    <text evidence="3 7">Homodimer.</text>
</comment>
<dbReference type="InterPro" id="IPR006108">
    <property type="entry name" value="3HC_DH_C"/>
</dbReference>
<accession>A0ABV5JEM3</accession>
<sequence length="485" mass="53797">MTKRATIVGGGVIGGGWAARFLLMGWDVRVFDPDPEAERKIGEVLDNARRSLPGLSDVAMPAEGKLSFHETISEAVAGSDWIQESVPERLDLKRKVYQTLQEHCSPDAVIGSSTSGFKPSELQGCATRPAQIVVTHPFNPVYLLPLIELVTTEKNDAALIERAKDIITSLGMFPLHLKKEIDAHIADRFLEAVWREALWLIKDGIATTEEIDNAIRYGFGLRWGQMGLFETYRVAGGEAGMKHFIAQFGPCLEWPWTKLMDVPELTDELVDMIADQSDAQSGAYTIRELERIRDNNLVAMMRALKTQDWGAGALLRVQDKRMMPAEPDLLKPIVTVSRAVPLDWTDYNGHMNEARYVQAFGDGTDKFMEFVGCDEDYIANGGSYFTAETHIRYIDELNAGARIRVETICVLGEGKKMHLFHQMFEGDRLVATGEMMLIHVSLKTRRASNPAPHIEEKLAKVAAAHAALPRPEGIGRAIGVIGVKA</sequence>
<dbReference type="NCBIfam" id="NF005716">
    <property type="entry name" value="PRK07531.1"/>
    <property type="match status" value="1"/>
</dbReference>
<name>A0ABV5JEM3_9RHOB</name>
<feature type="domain" description="3-hydroxyacyl-CoA dehydrogenase C-terminal" evidence="8">
    <location>
        <begin position="185"/>
        <end position="249"/>
    </location>
</feature>
<comment type="subcellular location">
    <subcellularLocation>
        <location evidence="1 7">Cytoplasm</location>
    </subcellularLocation>
</comment>
<evidence type="ECO:0000313" key="10">
    <source>
        <dbReference type="EMBL" id="MFB9231880.1"/>
    </source>
</evidence>
<dbReference type="Pfam" id="PF13279">
    <property type="entry name" value="4HBT_2"/>
    <property type="match status" value="1"/>
</dbReference>
<dbReference type="GO" id="GO:0047728">
    <property type="term" value="F:carnitine 3-dehydrogenase activity"/>
    <property type="evidence" value="ECO:0007669"/>
    <property type="project" value="UniProtKB-EC"/>
</dbReference>
<comment type="caution">
    <text evidence="10">The sequence shown here is derived from an EMBL/GenBank/DDBJ whole genome shotgun (WGS) entry which is preliminary data.</text>
</comment>
<keyword evidence="5 7" id="KW-0560">Oxidoreductase</keyword>
<dbReference type="InterPro" id="IPR008927">
    <property type="entry name" value="6-PGluconate_DH-like_C_sf"/>
</dbReference>
<evidence type="ECO:0000256" key="4">
    <source>
        <dbReference type="ARBA" id="ARBA00022490"/>
    </source>
</evidence>
<dbReference type="InterPro" id="IPR029069">
    <property type="entry name" value="HotDog_dom_sf"/>
</dbReference>
<dbReference type="SUPFAM" id="SSF48179">
    <property type="entry name" value="6-phosphogluconate dehydrogenase C-terminal domain-like"/>
    <property type="match status" value="1"/>
</dbReference>
<dbReference type="EC" id="1.1.1.108" evidence="7"/>
<evidence type="ECO:0000256" key="5">
    <source>
        <dbReference type="ARBA" id="ARBA00023002"/>
    </source>
</evidence>
<keyword evidence="11" id="KW-1185">Reference proteome</keyword>
<reference evidence="10 11" key="1">
    <citation type="submission" date="2024-09" db="EMBL/GenBank/DDBJ databases">
        <authorList>
            <person name="Sun Q."/>
            <person name="Mori K."/>
        </authorList>
    </citation>
    <scope>NUCLEOTIDE SEQUENCE [LARGE SCALE GENOMIC DNA]</scope>
    <source>
        <strain evidence="10 11">CECT 8726</strain>
    </source>
</reference>
<dbReference type="SUPFAM" id="SSF51735">
    <property type="entry name" value="NAD(P)-binding Rossmann-fold domains"/>
    <property type="match status" value="1"/>
</dbReference>
<evidence type="ECO:0000256" key="3">
    <source>
        <dbReference type="ARBA" id="ARBA00011738"/>
    </source>
</evidence>
<feature type="binding site" evidence="7">
    <location>
        <begin position="9"/>
        <end position="14"/>
    </location>
    <ligand>
        <name>NAD(+)</name>
        <dbReference type="ChEBI" id="CHEBI:57540"/>
    </ligand>
</feature>
<dbReference type="HAMAP" id="MF_02129">
    <property type="entry name" value="L_carnitine_dehydrog"/>
    <property type="match status" value="1"/>
</dbReference>
<keyword evidence="4 7" id="KW-0963">Cytoplasm</keyword>
<dbReference type="PANTHER" id="PTHR48075:SF5">
    <property type="entry name" value="3-HYDROXYBUTYRYL-COA DEHYDROGENASE"/>
    <property type="match status" value="1"/>
</dbReference>
<keyword evidence="6 7" id="KW-0520">NAD</keyword>
<organism evidence="10 11">
    <name type="scientific">Pseudohalocynthiibacter aestuariivivens</name>
    <dbReference type="NCBI Taxonomy" id="1591409"/>
    <lineage>
        <taxon>Bacteria</taxon>
        <taxon>Pseudomonadati</taxon>
        <taxon>Pseudomonadota</taxon>
        <taxon>Alphaproteobacteria</taxon>
        <taxon>Rhodobacterales</taxon>
        <taxon>Paracoccaceae</taxon>
        <taxon>Pseudohalocynthiibacter</taxon>
    </lineage>
</organism>
<dbReference type="CDD" id="cd00586">
    <property type="entry name" value="4HBT"/>
    <property type="match status" value="1"/>
</dbReference>
<dbReference type="RefSeq" id="WP_213888679.1">
    <property type="nucleotide sequence ID" value="NZ_JAGFNU010000004.1"/>
</dbReference>
<evidence type="ECO:0000256" key="7">
    <source>
        <dbReference type="HAMAP-Rule" id="MF_02129"/>
    </source>
</evidence>
<dbReference type="Pfam" id="PF02737">
    <property type="entry name" value="3HCDH_N"/>
    <property type="match status" value="1"/>
</dbReference>
<evidence type="ECO:0000256" key="6">
    <source>
        <dbReference type="ARBA" id="ARBA00023027"/>
    </source>
</evidence>
<evidence type="ECO:0000256" key="2">
    <source>
        <dbReference type="ARBA" id="ARBA00004855"/>
    </source>
</evidence>
<dbReference type="Gene3D" id="1.10.1040.10">
    <property type="entry name" value="N-(1-d-carboxylethyl)-l-norvaline Dehydrogenase, domain 2"/>
    <property type="match status" value="1"/>
</dbReference>
<dbReference type="EMBL" id="JBHMEA010000033">
    <property type="protein sequence ID" value="MFB9231880.1"/>
    <property type="molecule type" value="Genomic_DNA"/>
</dbReference>
<dbReference type="InterPro" id="IPR006176">
    <property type="entry name" value="3-OHacyl-CoA_DH_NAD-bd"/>
</dbReference>
<dbReference type="InterPro" id="IPR013328">
    <property type="entry name" value="6PGD_dom2"/>
</dbReference>
<comment type="function">
    <text evidence="7">Catalyzes the NAD(+)-dependent oxidation of L-carnitine to 3-dehydrocarnitine.</text>
</comment>
<dbReference type="Gene3D" id="3.40.50.720">
    <property type="entry name" value="NAD(P)-binding Rossmann-like Domain"/>
    <property type="match status" value="1"/>
</dbReference>
<evidence type="ECO:0000259" key="8">
    <source>
        <dbReference type="Pfam" id="PF00725"/>
    </source>
</evidence>
<dbReference type="InterPro" id="IPR026578">
    <property type="entry name" value="L-carnitine_dehydrogenase"/>
</dbReference>
<dbReference type="PANTHER" id="PTHR48075">
    <property type="entry name" value="3-HYDROXYACYL-COA DEHYDROGENASE FAMILY PROTEIN"/>
    <property type="match status" value="1"/>
</dbReference>
<protein>
    <recommendedName>
        <fullName evidence="7">L-carnitine dehydrogenase</fullName>
        <shortName evidence="7">CDH</shortName>
        <shortName evidence="7">L-CDH</shortName>
        <ecNumber evidence="7">1.1.1.108</ecNumber>
    </recommendedName>
</protein>
<evidence type="ECO:0000256" key="1">
    <source>
        <dbReference type="ARBA" id="ARBA00004496"/>
    </source>
</evidence>
<evidence type="ECO:0000259" key="9">
    <source>
        <dbReference type="Pfam" id="PF02737"/>
    </source>
</evidence>
<feature type="domain" description="3-hydroxyacyl-CoA dehydrogenase NAD binding" evidence="9">
    <location>
        <begin position="5"/>
        <end position="178"/>
    </location>
</feature>
<proteinExistence type="inferred from homology"/>
<comment type="similarity">
    <text evidence="7">Belongs to the 3-hydroxyacyl-CoA dehydrogenase family. L-carnitine dehydrogenase subfamily.</text>
</comment>
<comment type="pathway">
    <text evidence="2 7">Amine and polyamine metabolism; carnitine metabolism.</text>
</comment>